<comment type="caution">
    <text evidence="2">The sequence shown here is derived from an EMBL/GenBank/DDBJ whole genome shotgun (WGS) entry which is preliminary data.</text>
</comment>
<feature type="region of interest" description="Disordered" evidence="1">
    <location>
        <begin position="73"/>
        <end position="95"/>
    </location>
</feature>
<sequence length="1838" mass="204750">MPSGIFQGFSQALSQLVAEHMAQAEAGRPGDSGGGAGVDNVDHFPAAMKEWMAKHGQARALLEIAPPPMPDFLQAPPSQCQNQAEGAAVTHSQESHDPSSILQLWQPDWLPRLFDDVGTVTVVQDICERPATLAEETSAFRRKVDRSFGWHGKVLNDQQKSQRAAAQTTLQLLATSPDDGKSELLQCKVFALVAGELYRSHGGQLFEYCNGAWAPASQGLSSVNLEFILQALRRSQAYFAVMAQMKHKRTYEDIVFEIKAIQQVGLEDVLLQWQLQDILPRKAEVKAREWLYGLSELCRHLRHQFDEHSRTIVKCFQRWGDEEIRSKQQPGLCFQDAFISTVDGQPQQLQKDARHGCYVAIPTSISQTPSMDTRRRYASILLSSFAGSAGLQVLLNQCALVVARVRQPDVLHIVVGCGHDGKTLIFVDHMQAVFGSAFSCAPCSMLQADREFQVQGVNFIHSSFLTFDECKRDQGIMEDTVKVFVGGGWLPLRRNHEAETKYGHWAHSAKVWAMNVGDIPRVPTAEEVSHQRRFRCTYMRSKFTAIQDEVDVANKVFQADPSAKEFMASGAAVWCFFQDFLFPHLRSNGLQKCSDNLQYLMPETTLYKDTHWLLQKMSRCSERPNPDEGQGPAHPEIPVVQSRSERIIRETHAAVTTQFFSAKEVNRLLAPSNPGSAPPKKPGKKLRVEYLKESILEFPHLIRSVDGQVRAGNALDRFERRCLNVDAWQTCLQTCLGEARVEEIAGTWQDWSWPQAAEASLADTMDDPTGLPRGDSWTISCNINLEGLKQYAASTLGEKGLHARQVAEICERDNETVGDLVTVKTTGHQKTVAGESLGRVFFPWVSFPTLSRSARSYGSPLGTKEFDMPNAVIHFALKFAEEYAMDLPCFRRYHAFKAEWRQVVMSWFSFSEHDAKKALLMASFGFAFPSRASGSPVACPLLEGLAADAMKLREEHKAMQLFCGLLPKHGFALVAPVFDAVLAVPQANLSMPGEEVDSAASEQALLEDFHSQTGIMMQVKPLDRSPPMLTVQQILESILENNAGIRMGAIHHIPGCYSCIGTALLNLFPEEADPLTAATSNLPEPMSYQHMMQLCPQFSIEPVSLSQAEQCGDGMCFLLHASSSSAKDCGHAYGLKLVQEAAHIYSSAEEECIQTNAKKLWKHLSKAHGTQVFQVNVLSADDRAAKRRRKEAPSTCLEVQLKAGMEAEEGWSSVAPQVRPKGRRVCVLSYSDRMYKVSCIYPCEALSPLAARPAGTDTLLSQAAMCMRDWVSLDAASLHFVSKQNTVDMALLLTRAGPKYVLKQHTAQALRINKMLYISNDFADLVLAKAIKHRGKIHSMFNDITTEWVCQGSPCAWLGCRRGDTRQAVFEQVMALKPVQALRTALIATATVHAEWVVCSHDATYQVLFSAIGQMPMQQKEGEFHALHTFLGRSGAVPGFSLQRTEGPDSFRSAVAQVLPHDARMTVKYMFSDNPASVEGSTDVLPNLEAVAEDALHLVLRVEACTGEKRTALSSNLLRIMLRFRLPCAGSFFHGGTDGDDEHDAGQWSDGVAKDGVPADWDWDARVTKPYSGHQEFINDIEVLCAQHLDQMKRKDKKGRTIQQVLKAGTSYTHFRYLWNGSHIIAALHQAMPPKEVELLSFGTCSNEALHFQLKVCQEQIIQQHIQTFPPQLEAFSLAKLLAHHSAAYSPTLAQRKESEILSLMQGWLTKGFLPPLEEGRIQPTLSREDLRRPVHQLDPQKVAIRKDKAREKAKQWSKEVQNRKLKHPQSRLQKPVCKRTVFTQKKLLDCKHPHVGFVAQAEQQLVHGTHAADQSSVALQHPTMVKLRALSNQLFLL</sequence>
<evidence type="ECO:0000313" key="4">
    <source>
        <dbReference type="Proteomes" id="UP001152797"/>
    </source>
</evidence>
<dbReference type="OrthoDB" id="424311at2759"/>
<keyword evidence="4" id="KW-1185">Reference proteome</keyword>
<name>A0A9P1G4K6_9DINO</name>
<dbReference type="EMBL" id="CAMXCT020002359">
    <property type="protein sequence ID" value="CAL1151000.1"/>
    <property type="molecule type" value="Genomic_DNA"/>
</dbReference>
<evidence type="ECO:0000313" key="3">
    <source>
        <dbReference type="EMBL" id="CAL1151000.1"/>
    </source>
</evidence>
<dbReference type="EMBL" id="CAMXCT030002359">
    <property type="protein sequence ID" value="CAL4784937.1"/>
    <property type="molecule type" value="Genomic_DNA"/>
</dbReference>
<reference evidence="3" key="2">
    <citation type="submission" date="2024-04" db="EMBL/GenBank/DDBJ databases">
        <authorList>
            <person name="Chen Y."/>
            <person name="Shah S."/>
            <person name="Dougan E. K."/>
            <person name="Thang M."/>
            <person name="Chan C."/>
        </authorList>
    </citation>
    <scope>NUCLEOTIDE SEQUENCE [LARGE SCALE GENOMIC DNA]</scope>
</reference>
<dbReference type="Proteomes" id="UP001152797">
    <property type="component" value="Unassembled WGS sequence"/>
</dbReference>
<dbReference type="EMBL" id="CAMXCT010002359">
    <property type="protein sequence ID" value="CAI3997625.1"/>
    <property type="molecule type" value="Genomic_DNA"/>
</dbReference>
<evidence type="ECO:0000256" key="1">
    <source>
        <dbReference type="SAM" id="MobiDB-lite"/>
    </source>
</evidence>
<reference evidence="2" key="1">
    <citation type="submission" date="2022-10" db="EMBL/GenBank/DDBJ databases">
        <authorList>
            <person name="Chen Y."/>
            <person name="Dougan E. K."/>
            <person name="Chan C."/>
            <person name="Rhodes N."/>
            <person name="Thang M."/>
        </authorList>
    </citation>
    <scope>NUCLEOTIDE SEQUENCE</scope>
</reference>
<protein>
    <submittedName>
        <fullName evidence="2">Uncharacterized protein</fullName>
    </submittedName>
</protein>
<evidence type="ECO:0000313" key="2">
    <source>
        <dbReference type="EMBL" id="CAI3997625.1"/>
    </source>
</evidence>
<gene>
    <name evidence="2" type="ORF">C1SCF055_LOCUS23987</name>
</gene>
<proteinExistence type="predicted"/>
<organism evidence="2">
    <name type="scientific">Cladocopium goreaui</name>
    <dbReference type="NCBI Taxonomy" id="2562237"/>
    <lineage>
        <taxon>Eukaryota</taxon>
        <taxon>Sar</taxon>
        <taxon>Alveolata</taxon>
        <taxon>Dinophyceae</taxon>
        <taxon>Suessiales</taxon>
        <taxon>Symbiodiniaceae</taxon>
        <taxon>Cladocopium</taxon>
    </lineage>
</organism>
<accession>A0A9P1G4K6</accession>